<organism evidence="1 2">
    <name type="scientific">Acanthochromis polyacanthus</name>
    <name type="common">spiny chromis</name>
    <dbReference type="NCBI Taxonomy" id="80966"/>
    <lineage>
        <taxon>Eukaryota</taxon>
        <taxon>Metazoa</taxon>
        <taxon>Chordata</taxon>
        <taxon>Craniata</taxon>
        <taxon>Vertebrata</taxon>
        <taxon>Euteleostomi</taxon>
        <taxon>Actinopterygii</taxon>
        <taxon>Neopterygii</taxon>
        <taxon>Teleostei</taxon>
        <taxon>Neoteleostei</taxon>
        <taxon>Acanthomorphata</taxon>
        <taxon>Ovalentaria</taxon>
        <taxon>Pomacentridae</taxon>
        <taxon>Acanthochromis</taxon>
    </lineage>
</organism>
<sequence length="63" mass="7049">MGIKGLRYMKCVRKAKRAEQIVLELLADITPKTDACSTELSRISTGRSLRMKTSITTMTGWVC</sequence>
<dbReference type="Ensembl" id="ENSAPOT00000018612.1">
    <property type="protein sequence ID" value="ENSAPOP00000028432.1"/>
    <property type="gene ID" value="ENSAPOG00000013693.1"/>
</dbReference>
<accession>A0A3Q1GM12</accession>
<dbReference type="GeneTree" id="ENSGT00940000154672"/>
<evidence type="ECO:0000313" key="1">
    <source>
        <dbReference type="Ensembl" id="ENSAPOP00000028432.1"/>
    </source>
</evidence>
<proteinExistence type="predicted"/>
<keyword evidence="2" id="KW-1185">Reference proteome</keyword>
<dbReference type="AlphaFoldDB" id="A0A3Q1GM12"/>
<dbReference type="Proteomes" id="UP000257200">
    <property type="component" value="Unplaced"/>
</dbReference>
<reference evidence="1" key="1">
    <citation type="submission" date="2025-08" db="UniProtKB">
        <authorList>
            <consortium name="Ensembl"/>
        </authorList>
    </citation>
    <scope>IDENTIFICATION</scope>
</reference>
<name>A0A3Q1GM12_9TELE</name>
<protein>
    <submittedName>
        <fullName evidence="1">Uncharacterized protein</fullName>
    </submittedName>
</protein>
<evidence type="ECO:0000313" key="2">
    <source>
        <dbReference type="Proteomes" id="UP000257200"/>
    </source>
</evidence>
<reference evidence="1" key="2">
    <citation type="submission" date="2025-09" db="UniProtKB">
        <authorList>
            <consortium name="Ensembl"/>
        </authorList>
    </citation>
    <scope>IDENTIFICATION</scope>
</reference>